<evidence type="ECO:0000313" key="2">
    <source>
        <dbReference type="EMBL" id="CAL8121288.1"/>
    </source>
</evidence>
<gene>
    <name evidence="2" type="ORF">ODALV1_LOCUS19311</name>
</gene>
<organism evidence="2 3">
    <name type="scientific">Orchesella dallaii</name>
    <dbReference type="NCBI Taxonomy" id="48710"/>
    <lineage>
        <taxon>Eukaryota</taxon>
        <taxon>Metazoa</taxon>
        <taxon>Ecdysozoa</taxon>
        <taxon>Arthropoda</taxon>
        <taxon>Hexapoda</taxon>
        <taxon>Collembola</taxon>
        <taxon>Entomobryomorpha</taxon>
        <taxon>Entomobryoidea</taxon>
        <taxon>Orchesellidae</taxon>
        <taxon>Orchesellinae</taxon>
        <taxon>Orchesella</taxon>
    </lineage>
</organism>
<evidence type="ECO:0000256" key="1">
    <source>
        <dbReference type="SAM" id="MobiDB-lite"/>
    </source>
</evidence>
<name>A0ABP1R695_9HEXA</name>
<feature type="compositionally biased region" description="Basic and acidic residues" evidence="1">
    <location>
        <begin position="1"/>
        <end position="20"/>
    </location>
</feature>
<feature type="compositionally biased region" description="Low complexity" evidence="1">
    <location>
        <begin position="159"/>
        <end position="182"/>
    </location>
</feature>
<feature type="compositionally biased region" description="Basic and acidic residues" evidence="1">
    <location>
        <begin position="264"/>
        <end position="273"/>
    </location>
</feature>
<reference evidence="2 3" key="1">
    <citation type="submission" date="2024-08" db="EMBL/GenBank/DDBJ databases">
        <authorList>
            <person name="Cucini C."/>
            <person name="Frati F."/>
        </authorList>
    </citation>
    <scope>NUCLEOTIDE SEQUENCE [LARGE SCALE GENOMIC DNA]</scope>
</reference>
<comment type="caution">
    <text evidence="2">The sequence shown here is derived from an EMBL/GenBank/DDBJ whole genome shotgun (WGS) entry which is preliminary data.</text>
</comment>
<feature type="compositionally biased region" description="Polar residues" evidence="1">
    <location>
        <begin position="148"/>
        <end position="158"/>
    </location>
</feature>
<feature type="compositionally biased region" description="Low complexity" evidence="1">
    <location>
        <begin position="39"/>
        <end position="48"/>
    </location>
</feature>
<feature type="region of interest" description="Disordered" evidence="1">
    <location>
        <begin position="1"/>
        <end position="56"/>
    </location>
</feature>
<dbReference type="Proteomes" id="UP001642540">
    <property type="component" value="Unassembled WGS sequence"/>
</dbReference>
<feature type="region of interest" description="Disordered" evidence="1">
    <location>
        <begin position="148"/>
        <end position="182"/>
    </location>
</feature>
<proteinExistence type="predicted"/>
<keyword evidence="3" id="KW-1185">Reference proteome</keyword>
<feature type="compositionally biased region" description="Basic and acidic residues" evidence="1">
    <location>
        <begin position="287"/>
        <end position="301"/>
    </location>
</feature>
<protein>
    <submittedName>
        <fullName evidence="2">Uncharacterized protein</fullName>
    </submittedName>
</protein>
<feature type="region of interest" description="Disordered" evidence="1">
    <location>
        <begin position="231"/>
        <end position="319"/>
    </location>
</feature>
<accession>A0ABP1R695</accession>
<sequence>MILMDSRFRESGKKEEDHSHQQNNQPNSRKGAEELTGGSKSNSSSPPSVFGGIGFQMTTPIMQNPTKWLLQQPATQPPPFRPLIPTSQLLFPGLPTLEMEGLKIFDPEPEPILPFPGEPENWTHYGVYLQELSAYNATEIKIPHNMSSVPNPNSDNGIATSTFSKTGGKTSKSFASLTSSTNSSLPLSALTLKNLKIAEESKPPKDTAKLESEEEKKEKRRVYFKGWYEQNKEKRKVAAQTEEQKAKRQSRLKAWYEQNRGKGKLTEKQRERVNAQSRLRYQAKKKLAPEQRKVEMEDESRMNSSYSSSSYLPVSQADT</sequence>
<evidence type="ECO:0000313" key="3">
    <source>
        <dbReference type="Proteomes" id="UP001642540"/>
    </source>
</evidence>
<dbReference type="EMBL" id="CAXLJM020000065">
    <property type="protein sequence ID" value="CAL8121288.1"/>
    <property type="molecule type" value="Genomic_DNA"/>
</dbReference>